<protein>
    <submittedName>
        <fullName evidence="1">Uncharacterized protein</fullName>
    </submittedName>
</protein>
<organism evidence="1 2">
    <name type="scientific">Colletotrichum sojae</name>
    <dbReference type="NCBI Taxonomy" id="2175907"/>
    <lineage>
        <taxon>Eukaryota</taxon>
        <taxon>Fungi</taxon>
        <taxon>Dikarya</taxon>
        <taxon>Ascomycota</taxon>
        <taxon>Pezizomycotina</taxon>
        <taxon>Sordariomycetes</taxon>
        <taxon>Hypocreomycetidae</taxon>
        <taxon>Glomerellales</taxon>
        <taxon>Glomerellaceae</taxon>
        <taxon>Colletotrichum</taxon>
        <taxon>Colletotrichum orchidearum species complex</taxon>
    </lineage>
</organism>
<evidence type="ECO:0000313" key="2">
    <source>
        <dbReference type="Proteomes" id="UP000652219"/>
    </source>
</evidence>
<comment type="caution">
    <text evidence="1">The sequence shown here is derived from an EMBL/GenBank/DDBJ whole genome shotgun (WGS) entry which is preliminary data.</text>
</comment>
<proteinExistence type="predicted"/>
<dbReference type="EMBL" id="WIGN01000135">
    <property type="protein sequence ID" value="KAF6807539.1"/>
    <property type="molecule type" value="Genomic_DNA"/>
</dbReference>
<dbReference type="AlphaFoldDB" id="A0A8H6J6P8"/>
<accession>A0A8H6J6P8</accession>
<sequence>MQRLIVSVPCTQSACGRALAEMRQKHLASDRGPVRSPERARVIRAPYTFGRLCGQDGPFSWFRIIFLPSLSPGGAISDSSGPVLIGWSSDPERVKRLLPSSTGGRSACQMAGECHRARTAEAPQQLSALAVTSPSIIMTGNHATLAVPETNGKGGIQHGCRLPTDSQRTASAKRVVRELARSLLPSQSTKTDLTSQIPQLKVPDLNLSLRQGQIQPSVRPPPELRRDFRVLLKVVQVAREGS</sequence>
<gene>
    <name evidence="1" type="ORF">CSOJ01_08128</name>
</gene>
<evidence type="ECO:0000313" key="1">
    <source>
        <dbReference type="EMBL" id="KAF6807539.1"/>
    </source>
</evidence>
<name>A0A8H6J6P8_9PEZI</name>
<keyword evidence="2" id="KW-1185">Reference proteome</keyword>
<dbReference type="Proteomes" id="UP000652219">
    <property type="component" value="Unassembled WGS sequence"/>
</dbReference>
<reference evidence="1 2" key="1">
    <citation type="journal article" date="2020" name="Phytopathology">
        <title>Genome Sequence Resources of Colletotrichum truncatum, C. plurivorum, C. musicola, and C. sojae: Four Species Pathogenic to Soybean (Glycine max).</title>
        <authorList>
            <person name="Rogerio F."/>
            <person name="Boufleur T.R."/>
            <person name="Ciampi-Guillardi M."/>
            <person name="Sukno S.A."/>
            <person name="Thon M.R."/>
            <person name="Massola Junior N.S."/>
            <person name="Baroncelli R."/>
        </authorList>
    </citation>
    <scope>NUCLEOTIDE SEQUENCE [LARGE SCALE GENOMIC DNA]</scope>
    <source>
        <strain evidence="1 2">LFN0009</strain>
    </source>
</reference>